<dbReference type="Proteomes" id="UP000094784">
    <property type="component" value="Unassembled WGS sequence"/>
</dbReference>
<sequence>MIGLLVKDFMTIQRQMKSQLFVILFLLIMAILMQETSMLLAVIVFIVTIQAITALAYDEQCNWDKYANTFPITKADIVLSKYLLSVLLMLIGLVIALPIIFLIHQLSNNEMTAQFFLTFMMIVTSALCLLALFLPIYIKYGSLKGRMVLIALCFIPGFLVGMFKGAIPTIIMTFLDLKQLIYFTPFAGLLLLWLSSLISTEIYKRKEF</sequence>
<feature type="transmembrane region" description="Helical" evidence="1">
    <location>
        <begin position="39"/>
        <end position="57"/>
    </location>
</feature>
<feature type="transmembrane region" description="Helical" evidence="1">
    <location>
        <begin position="16"/>
        <end position="33"/>
    </location>
</feature>
<keyword evidence="1" id="KW-0472">Membrane</keyword>
<dbReference type="PANTHER" id="PTHR41309">
    <property type="entry name" value="MEMBRANE PROTEIN-RELATED"/>
    <property type="match status" value="1"/>
</dbReference>
<comment type="caution">
    <text evidence="2">The sequence shown here is derived from an EMBL/GenBank/DDBJ whole genome shotgun (WGS) entry which is preliminary data.</text>
</comment>
<evidence type="ECO:0000313" key="2">
    <source>
        <dbReference type="EMBL" id="ODV55264.1"/>
    </source>
</evidence>
<dbReference type="Pfam" id="PF13346">
    <property type="entry name" value="ABC2_membrane_5"/>
    <property type="match status" value="1"/>
</dbReference>
<keyword evidence="1" id="KW-1133">Transmembrane helix</keyword>
<dbReference type="RefSeq" id="WP_069480384.1">
    <property type="nucleotide sequence ID" value="NZ_KV766182.1"/>
</dbReference>
<feature type="transmembrane region" description="Helical" evidence="1">
    <location>
        <begin position="115"/>
        <end position="137"/>
    </location>
</feature>
<dbReference type="EMBL" id="MECQ01000001">
    <property type="protein sequence ID" value="ODV55264.1"/>
    <property type="molecule type" value="Genomic_DNA"/>
</dbReference>
<proteinExistence type="predicted"/>
<feature type="transmembrane region" description="Helical" evidence="1">
    <location>
        <begin position="149"/>
        <end position="174"/>
    </location>
</feature>
<protein>
    <submittedName>
        <fullName evidence="2">Transporter</fullName>
    </submittedName>
</protein>
<dbReference type="InterPro" id="IPR025699">
    <property type="entry name" value="ABC2_memb-like"/>
</dbReference>
<dbReference type="PANTHER" id="PTHR41309:SF2">
    <property type="entry name" value="MEMBRANE PROTEIN"/>
    <property type="match status" value="1"/>
</dbReference>
<gene>
    <name evidence="2" type="ORF">BG258_04820</name>
</gene>
<evidence type="ECO:0000313" key="3">
    <source>
        <dbReference type="Proteomes" id="UP000094784"/>
    </source>
</evidence>
<reference evidence="2 3" key="1">
    <citation type="submission" date="2016-09" db="EMBL/GenBank/DDBJ databases">
        <title>Draft genome sequence of the soil isolate, Lysinibacillus fusiformis M5, a potential hypoxanthine producer.</title>
        <authorList>
            <person name="Gallegos-Monterrosa R."/>
            <person name="Maroti G."/>
            <person name="Balint B."/>
            <person name="Kovacs A.T."/>
        </authorList>
    </citation>
    <scope>NUCLEOTIDE SEQUENCE [LARGE SCALE GENOMIC DNA]</scope>
    <source>
        <strain evidence="2 3">M5</strain>
    </source>
</reference>
<organism evidence="2 3">
    <name type="scientific">Lysinibacillus fusiformis</name>
    <dbReference type="NCBI Taxonomy" id="28031"/>
    <lineage>
        <taxon>Bacteria</taxon>
        <taxon>Bacillati</taxon>
        <taxon>Bacillota</taxon>
        <taxon>Bacilli</taxon>
        <taxon>Bacillales</taxon>
        <taxon>Bacillaceae</taxon>
        <taxon>Lysinibacillus</taxon>
    </lineage>
</organism>
<keyword evidence="1" id="KW-0812">Transmembrane</keyword>
<feature type="transmembrane region" description="Helical" evidence="1">
    <location>
        <begin position="78"/>
        <end position="103"/>
    </location>
</feature>
<dbReference type="AlphaFoldDB" id="A0A1E4R477"/>
<dbReference type="OrthoDB" id="1655186at2"/>
<feature type="transmembrane region" description="Helical" evidence="1">
    <location>
        <begin position="180"/>
        <end position="203"/>
    </location>
</feature>
<evidence type="ECO:0000256" key="1">
    <source>
        <dbReference type="SAM" id="Phobius"/>
    </source>
</evidence>
<accession>A0A1E4R477</accession>
<name>A0A1E4R477_9BACI</name>